<dbReference type="InterPro" id="IPR027417">
    <property type="entry name" value="P-loop_NTPase"/>
</dbReference>
<evidence type="ECO:0000259" key="3">
    <source>
        <dbReference type="Pfam" id="PF24883"/>
    </source>
</evidence>
<dbReference type="Pfam" id="PF24883">
    <property type="entry name" value="NPHP3_N"/>
    <property type="match status" value="1"/>
</dbReference>
<reference evidence="4" key="1">
    <citation type="submission" date="2020-11" db="EMBL/GenBank/DDBJ databases">
        <authorList>
            <consortium name="DOE Joint Genome Institute"/>
            <person name="Ahrendt S."/>
            <person name="Riley R."/>
            <person name="Andreopoulos W."/>
            <person name="Labutti K."/>
            <person name="Pangilinan J."/>
            <person name="Ruiz-Duenas F.J."/>
            <person name="Barrasa J.M."/>
            <person name="Sanchez-Garcia M."/>
            <person name="Camarero S."/>
            <person name="Miyauchi S."/>
            <person name="Serrano A."/>
            <person name="Linde D."/>
            <person name="Babiker R."/>
            <person name="Drula E."/>
            <person name="Ayuso-Fernandez I."/>
            <person name="Pacheco R."/>
            <person name="Padilla G."/>
            <person name="Ferreira P."/>
            <person name="Barriuso J."/>
            <person name="Kellner H."/>
            <person name="Castanera R."/>
            <person name="Alfaro M."/>
            <person name="Ramirez L."/>
            <person name="Pisabarro A.G."/>
            <person name="Kuo A."/>
            <person name="Tritt A."/>
            <person name="Lipzen A."/>
            <person name="He G."/>
            <person name="Yan M."/>
            <person name="Ng V."/>
            <person name="Cullen D."/>
            <person name="Martin F."/>
            <person name="Rosso M.-N."/>
            <person name="Henrissat B."/>
            <person name="Hibbett D."/>
            <person name="Martinez A.T."/>
            <person name="Grigoriev I.V."/>
        </authorList>
    </citation>
    <scope>NUCLEOTIDE SEQUENCE</scope>
    <source>
        <strain evidence="4">MF-IS2</strain>
    </source>
</reference>
<feature type="domain" description="Nephrocystin 3-like N-terminal" evidence="3">
    <location>
        <begin position="185"/>
        <end position="250"/>
    </location>
</feature>
<accession>A0A9P6BWB5</accession>
<proteinExistence type="predicted"/>
<evidence type="ECO:0000256" key="2">
    <source>
        <dbReference type="SAM" id="MobiDB-lite"/>
    </source>
</evidence>
<feature type="compositionally biased region" description="Polar residues" evidence="2">
    <location>
        <begin position="60"/>
        <end position="84"/>
    </location>
</feature>
<dbReference type="InterPro" id="IPR056884">
    <property type="entry name" value="NPHP3-like_N"/>
</dbReference>
<dbReference type="EMBL" id="MU152410">
    <property type="protein sequence ID" value="KAF9440589.1"/>
    <property type="molecule type" value="Genomic_DNA"/>
</dbReference>
<evidence type="ECO:0000256" key="1">
    <source>
        <dbReference type="ARBA" id="ARBA00022737"/>
    </source>
</evidence>
<comment type="caution">
    <text evidence="4">The sequence shown here is derived from an EMBL/GenBank/DDBJ whole genome shotgun (WGS) entry which is preliminary data.</text>
</comment>
<evidence type="ECO:0000313" key="4">
    <source>
        <dbReference type="EMBL" id="KAF9440589.1"/>
    </source>
</evidence>
<feature type="compositionally biased region" description="Polar residues" evidence="2">
    <location>
        <begin position="1"/>
        <end position="10"/>
    </location>
</feature>
<dbReference type="SUPFAM" id="SSF52540">
    <property type="entry name" value="P-loop containing nucleoside triphosphate hydrolases"/>
    <property type="match status" value="1"/>
</dbReference>
<keyword evidence="1" id="KW-0677">Repeat</keyword>
<gene>
    <name evidence="4" type="ORF">P691DRAFT_780046</name>
</gene>
<name>A0A9P6BWB5_9AGAR</name>
<dbReference type="Proteomes" id="UP000807342">
    <property type="component" value="Unassembled WGS sequence"/>
</dbReference>
<protein>
    <recommendedName>
        <fullName evidence="3">Nephrocystin 3-like N-terminal domain-containing protein</fullName>
    </recommendedName>
</protein>
<sequence length="456" mass="50700">MSSPIPLSSRPTKRRRLYEESPPTLNTGQAEASTELARGPPVPVPTPSTHLLTAIDDDQPSNPGGTVLSTSVVSLQPPSGSLYGTTNDDDQTTNQRYVISRLASIAPMAPSFFTGAHHFTIDQMTAIDNLTVDNTSVNSIVIEQLIEKGKPAAIHDSAARAYPPRCHPDTRKKLKSRLSRWGVGDGSNERMFWVLGPTAIGKSAIAQTIAEEFNVEGRLCATFFFSRPNQVDNPDWVIPTLVYQLATRHQPLLIIIDGLDKCRDKKAQQELIDLIGTHTRQVDRFPLRWMVCSRPEWHLRSRLSNPDFHVVCERHELEIDDTEAQRDVQRLLETGFENIWEEYEDYLPTGWPPQDDLCLISMVASGYLGFASFILRFIGNDQYSDPDSQLGVCMKFIGGGGGTIGAINPLHALDLLYRQILSDVPVNTEVLPPGCTVCERDCVRRSLWSLALNTPI</sequence>
<feature type="compositionally biased region" description="Polar residues" evidence="2">
    <location>
        <begin position="23"/>
        <end position="32"/>
    </location>
</feature>
<keyword evidence="5" id="KW-1185">Reference proteome</keyword>
<evidence type="ECO:0000313" key="5">
    <source>
        <dbReference type="Proteomes" id="UP000807342"/>
    </source>
</evidence>
<dbReference type="OrthoDB" id="194358at2759"/>
<feature type="region of interest" description="Disordered" evidence="2">
    <location>
        <begin position="1"/>
        <end position="91"/>
    </location>
</feature>
<dbReference type="AlphaFoldDB" id="A0A9P6BWB5"/>
<organism evidence="4 5">
    <name type="scientific">Macrolepiota fuliginosa MF-IS2</name>
    <dbReference type="NCBI Taxonomy" id="1400762"/>
    <lineage>
        <taxon>Eukaryota</taxon>
        <taxon>Fungi</taxon>
        <taxon>Dikarya</taxon>
        <taxon>Basidiomycota</taxon>
        <taxon>Agaricomycotina</taxon>
        <taxon>Agaricomycetes</taxon>
        <taxon>Agaricomycetidae</taxon>
        <taxon>Agaricales</taxon>
        <taxon>Agaricineae</taxon>
        <taxon>Agaricaceae</taxon>
        <taxon>Macrolepiota</taxon>
    </lineage>
</organism>